<comment type="caution">
    <text evidence="2">The sequence shown here is derived from an EMBL/GenBank/DDBJ whole genome shotgun (WGS) entry which is preliminary data.</text>
</comment>
<dbReference type="Proteomes" id="UP000237000">
    <property type="component" value="Unassembled WGS sequence"/>
</dbReference>
<sequence length="142" mass="15799">MRLSFLVLMISMIEDFVCGCDDIDEVARRLIGQLASEIEWPRTSLKMAIVPIRIGPWIMSRPGMNLEFSSLLFHVSHAMLLSLLLSVLYASELRLYSVVTLGFHLHGPAIVPCDGSSLPELLCIGHRLADHSLGLKIKLRSS</sequence>
<dbReference type="InParanoid" id="A0A2P5F365"/>
<accession>A0A2P5F365</accession>
<evidence type="ECO:0000256" key="1">
    <source>
        <dbReference type="SAM" id="SignalP"/>
    </source>
</evidence>
<proteinExistence type="predicted"/>
<reference evidence="3" key="1">
    <citation type="submission" date="2016-06" db="EMBL/GenBank/DDBJ databases">
        <title>Parallel loss of symbiosis genes in relatives of nitrogen-fixing non-legume Parasponia.</title>
        <authorList>
            <person name="Van Velzen R."/>
            <person name="Holmer R."/>
            <person name="Bu F."/>
            <person name="Rutten L."/>
            <person name="Van Zeijl A."/>
            <person name="Liu W."/>
            <person name="Santuari L."/>
            <person name="Cao Q."/>
            <person name="Sharma T."/>
            <person name="Shen D."/>
            <person name="Roswanjaya Y."/>
            <person name="Wardhani T."/>
            <person name="Kalhor M.S."/>
            <person name="Jansen J."/>
            <person name="Van den Hoogen J."/>
            <person name="Gungor B."/>
            <person name="Hartog M."/>
            <person name="Hontelez J."/>
            <person name="Verver J."/>
            <person name="Yang W.-C."/>
            <person name="Schijlen E."/>
            <person name="Repin R."/>
            <person name="Schilthuizen M."/>
            <person name="Schranz E."/>
            <person name="Heidstra R."/>
            <person name="Miyata K."/>
            <person name="Fedorova E."/>
            <person name="Kohlen W."/>
            <person name="Bisseling T."/>
            <person name="Smit S."/>
            <person name="Geurts R."/>
        </authorList>
    </citation>
    <scope>NUCLEOTIDE SEQUENCE [LARGE SCALE GENOMIC DNA]</scope>
    <source>
        <strain evidence="3">cv. RG33-2</strain>
    </source>
</reference>
<organism evidence="2 3">
    <name type="scientific">Trema orientale</name>
    <name type="common">Charcoal tree</name>
    <name type="synonym">Celtis orientalis</name>
    <dbReference type="NCBI Taxonomy" id="63057"/>
    <lineage>
        <taxon>Eukaryota</taxon>
        <taxon>Viridiplantae</taxon>
        <taxon>Streptophyta</taxon>
        <taxon>Embryophyta</taxon>
        <taxon>Tracheophyta</taxon>
        <taxon>Spermatophyta</taxon>
        <taxon>Magnoliopsida</taxon>
        <taxon>eudicotyledons</taxon>
        <taxon>Gunneridae</taxon>
        <taxon>Pentapetalae</taxon>
        <taxon>rosids</taxon>
        <taxon>fabids</taxon>
        <taxon>Rosales</taxon>
        <taxon>Cannabaceae</taxon>
        <taxon>Trema</taxon>
    </lineage>
</organism>
<evidence type="ECO:0008006" key="4">
    <source>
        <dbReference type="Google" id="ProtNLM"/>
    </source>
</evidence>
<feature type="chain" id="PRO_5015185774" description="Secreted protein" evidence="1">
    <location>
        <begin position="20"/>
        <end position="142"/>
    </location>
</feature>
<keyword evidence="3" id="KW-1185">Reference proteome</keyword>
<evidence type="ECO:0000313" key="2">
    <source>
        <dbReference type="EMBL" id="PON92231.1"/>
    </source>
</evidence>
<feature type="signal peptide" evidence="1">
    <location>
        <begin position="1"/>
        <end position="19"/>
    </location>
</feature>
<evidence type="ECO:0000313" key="3">
    <source>
        <dbReference type="Proteomes" id="UP000237000"/>
    </source>
</evidence>
<dbReference type="EMBL" id="JXTC01000068">
    <property type="protein sequence ID" value="PON92231.1"/>
    <property type="molecule type" value="Genomic_DNA"/>
</dbReference>
<name>A0A2P5F365_TREOI</name>
<dbReference type="OrthoDB" id="10435026at2759"/>
<gene>
    <name evidence="2" type="ORF">TorRG33x02_120500</name>
</gene>
<keyword evidence="1" id="KW-0732">Signal</keyword>
<dbReference type="AlphaFoldDB" id="A0A2P5F365"/>
<protein>
    <recommendedName>
        <fullName evidence="4">Secreted protein</fullName>
    </recommendedName>
</protein>